<dbReference type="Proteomes" id="UP000325577">
    <property type="component" value="Linkage Group LG6"/>
</dbReference>
<gene>
    <name evidence="1" type="ORF">F0562_014650</name>
</gene>
<sequence>MSMLRKVRDLASAQRASRMGFKPWVDAVNVEAVITFGQLPVPLTTGDMMKAHCTVYGGVAVRVRVEGDDSKVATATNPLEKDTDDEEDDNCGQDCIPVASCDEYGIGKFGHELWWWLMLSKMRDMASTKRASRMGLKPGVDAVNVEAMVAFRQFPVPLAAGDVVKAHCTVKGNEIVVIARVRVEGKGIKVVGAATKPLEN</sequence>
<protein>
    <submittedName>
        <fullName evidence="1">Uncharacterized protein</fullName>
    </submittedName>
</protein>
<reference evidence="1 2" key="1">
    <citation type="submission" date="2019-09" db="EMBL/GenBank/DDBJ databases">
        <title>A chromosome-level genome assembly of the Chinese tupelo Nyssa sinensis.</title>
        <authorList>
            <person name="Yang X."/>
            <person name="Kang M."/>
            <person name="Yang Y."/>
            <person name="Xiong H."/>
            <person name="Wang M."/>
            <person name="Zhang Z."/>
            <person name="Wang Z."/>
            <person name="Wu H."/>
            <person name="Ma T."/>
            <person name="Liu J."/>
            <person name="Xi Z."/>
        </authorList>
    </citation>
    <scope>NUCLEOTIDE SEQUENCE [LARGE SCALE GENOMIC DNA]</scope>
    <source>
        <strain evidence="1">J267</strain>
        <tissue evidence="1">Leaf</tissue>
    </source>
</reference>
<keyword evidence="2" id="KW-1185">Reference proteome</keyword>
<accession>A0A5J4ZR76</accession>
<organism evidence="1 2">
    <name type="scientific">Nyssa sinensis</name>
    <dbReference type="NCBI Taxonomy" id="561372"/>
    <lineage>
        <taxon>Eukaryota</taxon>
        <taxon>Viridiplantae</taxon>
        <taxon>Streptophyta</taxon>
        <taxon>Embryophyta</taxon>
        <taxon>Tracheophyta</taxon>
        <taxon>Spermatophyta</taxon>
        <taxon>Magnoliopsida</taxon>
        <taxon>eudicotyledons</taxon>
        <taxon>Gunneridae</taxon>
        <taxon>Pentapetalae</taxon>
        <taxon>asterids</taxon>
        <taxon>Cornales</taxon>
        <taxon>Nyssaceae</taxon>
        <taxon>Nyssa</taxon>
    </lineage>
</organism>
<dbReference type="AlphaFoldDB" id="A0A5J4ZR76"/>
<evidence type="ECO:0000313" key="2">
    <source>
        <dbReference type="Proteomes" id="UP000325577"/>
    </source>
</evidence>
<dbReference type="EMBL" id="CM018049">
    <property type="protein sequence ID" value="KAA8520394.1"/>
    <property type="molecule type" value="Genomic_DNA"/>
</dbReference>
<evidence type="ECO:0000313" key="1">
    <source>
        <dbReference type="EMBL" id="KAA8520394.1"/>
    </source>
</evidence>
<proteinExistence type="predicted"/>
<dbReference type="OrthoDB" id="1748154at2759"/>
<name>A0A5J4ZR76_9ASTE</name>